<sequence length="53" mass="6119">MSDLFRFSTSKEMGGMMGIVLSGDELVLKSVRTEDFETLWKLIYSEENPEWKG</sequence>
<protein>
    <submittedName>
        <fullName evidence="1">Uncharacterized protein</fullName>
    </submittedName>
</protein>
<evidence type="ECO:0000313" key="1">
    <source>
        <dbReference type="EMBL" id="MBM7693362.1"/>
    </source>
</evidence>
<proteinExistence type="predicted"/>
<comment type="caution">
    <text evidence="1">The sequence shown here is derived from an EMBL/GenBank/DDBJ whole genome shotgun (WGS) entry which is preliminary data.</text>
</comment>
<keyword evidence="2" id="KW-1185">Reference proteome</keyword>
<organism evidence="1 2">
    <name type="scientific">Peribacillus deserti</name>
    <dbReference type="NCBI Taxonomy" id="673318"/>
    <lineage>
        <taxon>Bacteria</taxon>
        <taxon>Bacillati</taxon>
        <taxon>Bacillota</taxon>
        <taxon>Bacilli</taxon>
        <taxon>Bacillales</taxon>
        <taxon>Bacillaceae</taxon>
        <taxon>Peribacillus</taxon>
    </lineage>
</organism>
<dbReference type="EMBL" id="JAFBFI010000012">
    <property type="protein sequence ID" value="MBM7693362.1"/>
    <property type="molecule type" value="Genomic_DNA"/>
</dbReference>
<gene>
    <name evidence="1" type="ORF">JOC77_002802</name>
</gene>
<dbReference type="Proteomes" id="UP000823486">
    <property type="component" value="Unassembled WGS sequence"/>
</dbReference>
<dbReference type="RefSeq" id="WP_204544063.1">
    <property type="nucleotide sequence ID" value="NZ_JAFBFI010000012.1"/>
</dbReference>
<name>A0ABS2QJL4_9BACI</name>
<accession>A0ABS2QJL4</accession>
<evidence type="ECO:0000313" key="2">
    <source>
        <dbReference type="Proteomes" id="UP000823486"/>
    </source>
</evidence>
<reference evidence="1 2" key="1">
    <citation type="submission" date="2021-01" db="EMBL/GenBank/DDBJ databases">
        <title>Genomic Encyclopedia of Type Strains, Phase IV (KMG-IV): sequencing the most valuable type-strain genomes for metagenomic binning, comparative biology and taxonomic classification.</title>
        <authorList>
            <person name="Goeker M."/>
        </authorList>
    </citation>
    <scope>NUCLEOTIDE SEQUENCE [LARGE SCALE GENOMIC DNA]</scope>
    <source>
        <strain evidence="1 2">DSM 105482</strain>
    </source>
</reference>